<protein>
    <submittedName>
        <fullName evidence="1">Uncharacterized protein</fullName>
    </submittedName>
</protein>
<evidence type="ECO:0000313" key="2">
    <source>
        <dbReference type="Proteomes" id="UP001321749"/>
    </source>
</evidence>
<reference evidence="1" key="1">
    <citation type="journal article" date="2023" name="Mol. Phylogenet. Evol.">
        <title>Genome-scale phylogeny and comparative genomics of the fungal order Sordariales.</title>
        <authorList>
            <person name="Hensen N."/>
            <person name="Bonometti L."/>
            <person name="Westerberg I."/>
            <person name="Brannstrom I.O."/>
            <person name="Guillou S."/>
            <person name="Cros-Aarteil S."/>
            <person name="Calhoun S."/>
            <person name="Haridas S."/>
            <person name="Kuo A."/>
            <person name="Mondo S."/>
            <person name="Pangilinan J."/>
            <person name="Riley R."/>
            <person name="LaButti K."/>
            <person name="Andreopoulos B."/>
            <person name="Lipzen A."/>
            <person name="Chen C."/>
            <person name="Yan M."/>
            <person name="Daum C."/>
            <person name="Ng V."/>
            <person name="Clum A."/>
            <person name="Steindorff A."/>
            <person name="Ohm R.A."/>
            <person name="Martin F."/>
            <person name="Silar P."/>
            <person name="Natvig D.O."/>
            <person name="Lalanne C."/>
            <person name="Gautier V."/>
            <person name="Ament-Velasquez S.L."/>
            <person name="Kruys A."/>
            <person name="Hutchinson M.I."/>
            <person name="Powell A.J."/>
            <person name="Barry K."/>
            <person name="Miller A.N."/>
            <person name="Grigoriev I.V."/>
            <person name="Debuchy R."/>
            <person name="Gladieux P."/>
            <person name="Hiltunen Thoren M."/>
            <person name="Johannesson H."/>
        </authorList>
    </citation>
    <scope>NUCLEOTIDE SEQUENCE</scope>
    <source>
        <strain evidence="1">PSN324</strain>
    </source>
</reference>
<comment type="caution">
    <text evidence="1">The sequence shown here is derived from an EMBL/GenBank/DDBJ whole genome shotgun (WGS) entry which is preliminary data.</text>
</comment>
<organism evidence="1 2">
    <name type="scientific">Cladorrhinum samala</name>
    <dbReference type="NCBI Taxonomy" id="585594"/>
    <lineage>
        <taxon>Eukaryota</taxon>
        <taxon>Fungi</taxon>
        <taxon>Dikarya</taxon>
        <taxon>Ascomycota</taxon>
        <taxon>Pezizomycotina</taxon>
        <taxon>Sordariomycetes</taxon>
        <taxon>Sordariomycetidae</taxon>
        <taxon>Sordariales</taxon>
        <taxon>Podosporaceae</taxon>
        <taxon>Cladorrhinum</taxon>
    </lineage>
</organism>
<keyword evidence="2" id="KW-1185">Reference proteome</keyword>
<gene>
    <name evidence="1" type="ORF">QBC42DRAFT_269966</name>
</gene>
<sequence length="112" mass="13028">MSFSMVHQGDLYEGREQSVTSYFHRSPQHVNRQGDYHCVDVVWMQLKARAPKNQGFRIYSQLKDQMSALPGFVAASWARDVDHRRKIAFFTGQEMDSGSLQFSIGEKIYLFF</sequence>
<dbReference type="AlphaFoldDB" id="A0AAV9HPZ0"/>
<name>A0AAV9HPZ0_9PEZI</name>
<reference evidence="1" key="2">
    <citation type="submission" date="2023-06" db="EMBL/GenBank/DDBJ databases">
        <authorList>
            <consortium name="Lawrence Berkeley National Laboratory"/>
            <person name="Mondo S.J."/>
            <person name="Hensen N."/>
            <person name="Bonometti L."/>
            <person name="Westerberg I."/>
            <person name="Brannstrom I.O."/>
            <person name="Guillou S."/>
            <person name="Cros-Aarteil S."/>
            <person name="Calhoun S."/>
            <person name="Haridas S."/>
            <person name="Kuo A."/>
            <person name="Pangilinan J."/>
            <person name="Riley R."/>
            <person name="Labutti K."/>
            <person name="Andreopoulos B."/>
            <person name="Lipzen A."/>
            <person name="Chen C."/>
            <person name="Yanf M."/>
            <person name="Daum C."/>
            <person name="Ng V."/>
            <person name="Clum A."/>
            <person name="Steindorff A."/>
            <person name="Ohm R."/>
            <person name="Martin F."/>
            <person name="Silar P."/>
            <person name="Natvig D."/>
            <person name="Lalanne C."/>
            <person name="Gautier V."/>
            <person name="Ament-Velasquez S.L."/>
            <person name="Kruys A."/>
            <person name="Hutchinson M.I."/>
            <person name="Powell A.J."/>
            <person name="Barry K."/>
            <person name="Miller A.N."/>
            <person name="Grigoriev I.V."/>
            <person name="Debuchy R."/>
            <person name="Gladieux P."/>
            <person name="Thoren M.H."/>
            <person name="Johannesson H."/>
        </authorList>
    </citation>
    <scope>NUCLEOTIDE SEQUENCE</scope>
    <source>
        <strain evidence="1">PSN324</strain>
    </source>
</reference>
<evidence type="ECO:0000313" key="1">
    <source>
        <dbReference type="EMBL" id="KAK4461512.1"/>
    </source>
</evidence>
<proteinExistence type="predicted"/>
<dbReference type="EMBL" id="MU864989">
    <property type="protein sequence ID" value="KAK4461512.1"/>
    <property type="molecule type" value="Genomic_DNA"/>
</dbReference>
<dbReference type="Proteomes" id="UP001321749">
    <property type="component" value="Unassembled WGS sequence"/>
</dbReference>
<accession>A0AAV9HPZ0</accession>